<feature type="transmembrane region" description="Helical" evidence="7">
    <location>
        <begin position="324"/>
        <end position="339"/>
    </location>
</feature>
<accession>A0A846U264</accession>
<feature type="domain" description="EccD-like transmembrane" evidence="8">
    <location>
        <begin position="116"/>
        <end position="435"/>
    </location>
</feature>
<evidence type="ECO:0000256" key="1">
    <source>
        <dbReference type="ARBA" id="ARBA00004651"/>
    </source>
</evidence>
<evidence type="ECO:0000313" key="10">
    <source>
        <dbReference type="Proteomes" id="UP000521379"/>
    </source>
</evidence>
<dbReference type="InterPro" id="IPR044049">
    <property type="entry name" value="EccD_transm"/>
</dbReference>
<sequence length="441" mass="46691">MAERFTRVTLASERRNVELLLPSSTPVGALMPSVLALLDSGADRGLRRMGLSPLGEAALDEQRTLSESGVVDGTVLLLTAREDSVPSPVVYDIADHAALMRTRDPGRWGREGRLWVGGTALVALTTAAFWLLTQQLSGDFSFWLTVATCSVLILVAAIVRQRDFELTTAGSALAVALAALTVAADGRLRVPEIGLVTGVMVGAVVSQHVSRRDLKAAVTSVVVATVLAGCWALTLLVTPGVVQAAAVTGTLTIALLGYLPRLALGWAGLNSLDDARAAGRVIATSDVQQRIEQAHRGMASATLWCATSVAAAAVLVLWNQPLDPWGLPLIVVWLVALALRARAFPLTSQRAALLAASGAGMVVTALDLVGHFPQFYWWLGLVLLAAAMLAATPLVLTTPDYFWARLRIVADRIETMATLAMFPLVVGLFGVYSVLLTTFQS</sequence>
<dbReference type="InterPro" id="IPR006707">
    <property type="entry name" value="T7SS_EccD"/>
</dbReference>
<organism evidence="9 10">
    <name type="scientific">Kocuria subflava</name>
    <dbReference type="NCBI Taxonomy" id="1736139"/>
    <lineage>
        <taxon>Bacteria</taxon>
        <taxon>Bacillati</taxon>
        <taxon>Actinomycetota</taxon>
        <taxon>Actinomycetes</taxon>
        <taxon>Micrococcales</taxon>
        <taxon>Micrococcaceae</taxon>
        <taxon>Kocuria</taxon>
    </lineage>
</organism>
<feature type="transmembrane region" description="Helical" evidence="7">
    <location>
        <begin position="375"/>
        <end position="396"/>
    </location>
</feature>
<dbReference type="AlphaFoldDB" id="A0A846U264"/>
<proteinExistence type="inferred from homology"/>
<evidence type="ECO:0000256" key="3">
    <source>
        <dbReference type="ARBA" id="ARBA00022475"/>
    </source>
</evidence>
<dbReference type="NCBIfam" id="TIGR03920">
    <property type="entry name" value="T7SS_EccD"/>
    <property type="match status" value="1"/>
</dbReference>
<feature type="transmembrane region" description="Helical" evidence="7">
    <location>
        <begin position="417"/>
        <end position="439"/>
    </location>
</feature>
<protein>
    <submittedName>
        <fullName evidence="9">Type VII secretion integral membrane protein EccD</fullName>
    </submittedName>
</protein>
<comment type="similarity">
    <text evidence="2">Belongs to the EccD/Snm4 family.</text>
</comment>
<dbReference type="Pfam" id="PF19053">
    <property type="entry name" value="EccD"/>
    <property type="match status" value="1"/>
</dbReference>
<evidence type="ECO:0000313" key="9">
    <source>
        <dbReference type="EMBL" id="NKE10545.1"/>
    </source>
</evidence>
<dbReference type="EMBL" id="JAAVUN010000030">
    <property type="protein sequence ID" value="NKE10545.1"/>
    <property type="molecule type" value="Genomic_DNA"/>
</dbReference>
<keyword evidence="6 7" id="KW-0472">Membrane</keyword>
<keyword evidence="10" id="KW-1185">Reference proteome</keyword>
<evidence type="ECO:0000256" key="6">
    <source>
        <dbReference type="ARBA" id="ARBA00023136"/>
    </source>
</evidence>
<feature type="transmembrane region" description="Helical" evidence="7">
    <location>
        <begin position="298"/>
        <end position="318"/>
    </location>
</feature>
<dbReference type="Pfam" id="PF08817">
    <property type="entry name" value="YukD"/>
    <property type="match status" value="1"/>
</dbReference>
<dbReference type="GO" id="GO:0005886">
    <property type="term" value="C:plasma membrane"/>
    <property type="evidence" value="ECO:0007669"/>
    <property type="project" value="UniProtKB-SubCell"/>
</dbReference>
<comment type="subcellular location">
    <subcellularLocation>
        <location evidence="1">Cell membrane</location>
        <topology evidence="1">Multi-pass membrane protein</topology>
    </subcellularLocation>
</comment>
<dbReference type="RefSeq" id="WP_119933604.1">
    <property type="nucleotide sequence ID" value="NZ_JAAVUN010000030.1"/>
</dbReference>
<feature type="transmembrane region" description="Helical" evidence="7">
    <location>
        <begin position="140"/>
        <end position="159"/>
    </location>
</feature>
<comment type="caution">
    <text evidence="9">The sequence shown here is derived from an EMBL/GenBank/DDBJ whole genome shotgun (WGS) entry which is preliminary data.</text>
</comment>
<dbReference type="InterPro" id="IPR024962">
    <property type="entry name" value="YukD-like"/>
</dbReference>
<dbReference type="Proteomes" id="UP000521379">
    <property type="component" value="Unassembled WGS sequence"/>
</dbReference>
<keyword evidence="3" id="KW-1003">Cell membrane</keyword>
<evidence type="ECO:0000256" key="5">
    <source>
        <dbReference type="ARBA" id="ARBA00022989"/>
    </source>
</evidence>
<reference evidence="9 10" key="1">
    <citation type="submission" date="2020-02" db="EMBL/GenBank/DDBJ databases">
        <authorList>
            <person name="Sun Q."/>
        </authorList>
    </citation>
    <scope>NUCLEOTIDE SEQUENCE [LARGE SCALE GENOMIC DNA]</scope>
    <source>
        <strain evidence="9 10">YIM 13062</strain>
    </source>
</reference>
<gene>
    <name evidence="9" type="primary">eccD</name>
    <name evidence="9" type="ORF">GTW58_11515</name>
</gene>
<evidence type="ECO:0000259" key="8">
    <source>
        <dbReference type="Pfam" id="PF19053"/>
    </source>
</evidence>
<evidence type="ECO:0000256" key="2">
    <source>
        <dbReference type="ARBA" id="ARBA00006162"/>
    </source>
</evidence>
<feature type="transmembrane region" description="Helical" evidence="7">
    <location>
        <begin position="240"/>
        <end position="259"/>
    </location>
</feature>
<evidence type="ECO:0000256" key="7">
    <source>
        <dbReference type="SAM" id="Phobius"/>
    </source>
</evidence>
<evidence type="ECO:0000256" key="4">
    <source>
        <dbReference type="ARBA" id="ARBA00022692"/>
    </source>
</evidence>
<feature type="transmembrane region" description="Helical" evidence="7">
    <location>
        <begin position="114"/>
        <end position="134"/>
    </location>
</feature>
<name>A0A846U264_9MICC</name>
<feature type="transmembrane region" description="Helical" evidence="7">
    <location>
        <begin position="216"/>
        <end position="234"/>
    </location>
</feature>
<keyword evidence="4 7" id="KW-0812">Transmembrane</keyword>
<feature type="transmembrane region" description="Helical" evidence="7">
    <location>
        <begin position="190"/>
        <end position="209"/>
    </location>
</feature>
<dbReference type="Gene3D" id="3.10.20.90">
    <property type="entry name" value="Phosphatidylinositol 3-kinase Catalytic Subunit, Chain A, domain 1"/>
    <property type="match status" value="1"/>
</dbReference>
<feature type="transmembrane region" description="Helical" evidence="7">
    <location>
        <begin position="166"/>
        <end position="184"/>
    </location>
</feature>
<feature type="transmembrane region" description="Helical" evidence="7">
    <location>
        <begin position="351"/>
        <end position="369"/>
    </location>
</feature>
<keyword evidence="5 7" id="KW-1133">Transmembrane helix</keyword>